<dbReference type="PANTHER" id="PTHR44942">
    <property type="entry name" value="METHYLTRANSF_11 DOMAIN-CONTAINING PROTEIN"/>
    <property type="match status" value="1"/>
</dbReference>
<dbReference type="InterPro" id="IPR013216">
    <property type="entry name" value="Methyltransf_11"/>
</dbReference>
<dbReference type="InterPro" id="IPR029063">
    <property type="entry name" value="SAM-dependent_MTases_sf"/>
</dbReference>
<sequence length="248" mass="26648">MRLFGTVAGLYDTARPGYPAWIGTAIADHHGRTPRSVAEIGAGTGKGTAVLTDLNAPLTCLEPDPRMAAVLAERFPDATVHIGTFEEWTPPAGGVDVLACAMAWHWLDPATRNRLAFDALAPGGTLAVFGHRYGYADAAQGAAIQAVLDDVDPDVADRPVDWFHDDVLASGLFGDVRKQVALTPLPLDRAGYLGLMQTFGPFLRHTPEQQRYGLDRLGRTIDDFGGTVVMQLRTTLVLGLKEPVTMES</sequence>
<dbReference type="GO" id="GO:0008168">
    <property type="term" value="F:methyltransferase activity"/>
    <property type="evidence" value="ECO:0007669"/>
    <property type="project" value="UniProtKB-KW"/>
</dbReference>
<dbReference type="InterPro" id="IPR051052">
    <property type="entry name" value="Diverse_substrate_MTase"/>
</dbReference>
<keyword evidence="6" id="KW-1185">Reference proteome</keyword>
<dbReference type="Gene3D" id="3.40.50.150">
    <property type="entry name" value="Vaccinia Virus protein VP39"/>
    <property type="match status" value="1"/>
</dbReference>
<proteinExistence type="inferred from homology"/>
<evidence type="ECO:0000256" key="1">
    <source>
        <dbReference type="ARBA" id="ARBA00008361"/>
    </source>
</evidence>
<dbReference type="CDD" id="cd02440">
    <property type="entry name" value="AdoMet_MTases"/>
    <property type="match status" value="1"/>
</dbReference>
<dbReference type="PANTHER" id="PTHR44942:SF4">
    <property type="entry name" value="METHYLTRANSFERASE TYPE 11 DOMAIN-CONTAINING PROTEIN"/>
    <property type="match status" value="1"/>
</dbReference>
<keyword evidence="3" id="KW-0808">Transferase</keyword>
<dbReference type="Pfam" id="PF08241">
    <property type="entry name" value="Methyltransf_11"/>
    <property type="match status" value="1"/>
</dbReference>
<comment type="caution">
    <text evidence="5">The sequence shown here is derived from an EMBL/GenBank/DDBJ whole genome shotgun (WGS) entry which is preliminary data.</text>
</comment>
<dbReference type="GO" id="GO:0032259">
    <property type="term" value="P:methylation"/>
    <property type="evidence" value="ECO:0007669"/>
    <property type="project" value="UniProtKB-KW"/>
</dbReference>
<evidence type="ECO:0000256" key="2">
    <source>
        <dbReference type="ARBA" id="ARBA00022603"/>
    </source>
</evidence>
<protein>
    <submittedName>
        <fullName evidence="5">Methyltransferase type 11</fullName>
    </submittedName>
</protein>
<evidence type="ECO:0000259" key="4">
    <source>
        <dbReference type="Pfam" id="PF08241"/>
    </source>
</evidence>
<dbReference type="RefSeq" id="WP_203800473.1">
    <property type="nucleotide sequence ID" value="NZ_BAAAQE010000034.1"/>
</dbReference>
<gene>
    <name evidence="5" type="ORF">Aco03nite_059550</name>
</gene>
<reference evidence="5 6" key="1">
    <citation type="submission" date="2021-01" db="EMBL/GenBank/DDBJ databases">
        <title>Whole genome shotgun sequence of Actinoplanes couchii NBRC 106145.</title>
        <authorList>
            <person name="Komaki H."/>
            <person name="Tamura T."/>
        </authorList>
    </citation>
    <scope>NUCLEOTIDE SEQUENCE [LARGE SCALE GENOMIC DNA]</scope>
    <source>
        <strain evidence="5 6">NBRC 106145</strain>
    </source>
</reference>
<evidence type="ECO:0000313" key="6">
    <source>
        <dbReference type="Proteomes" id="UP000612282"/>
    </source>
</evidence>
<dbReference type="EMBL" id="BOMG01000073">
    <property type="protein sequence ID" value="GID57551.1"/>
    <property type="molecule type" value="Genomic_DNA"/>
</dbReference>
<name>A0ABQ3XGC1_9ACTN</name>
<organism evidence="5 6">
    <name type="scientific">Actinoplanes couchii</name>
    <dbReference type="NCBI Taxonomy" id="403638"/>
    <lineage>
        <taxon>Bacteria</taxon>
        <taxon>Bacillati</taxon>
        <taxon>Actinomycetota</taxon>
        <taxon>Actinomycetes</taxon>
        <taxon>Micromonosporales</taxon>
        <taxon>Micromonosporaceae</taxon>
        <taxon>Actinoplanes</taxon>
    </lineage>
</organism>
<evidence type="ECO:0000313" key="5">
    <source>
        <dbReference type="EMBL" id="GID57551.1"/>
    </source>
</evidence>
<comment type="similarity">
    <text evidence="1">Belongs to the methyltransferase superfamily.</text>
</comment>
<dbReference type="SUPFAM" id="SSF53335">
    <property type="entry name" value="S-adenosyl-L-methionine-dependent methyltransferases"/>
    <property type="match status" value="1"/>
</dbReference>
<dbReference type="Proteomes" id="UP000612282">
    <property type="component" value="Unassembled WGS sequence"/>
</dbReference>
<evidence type="ECO:0000256" key="3">
    <source>
        <dbReference type="ARBA" id="ARBA00022679"/>
    </source>
</evidence>
<accession>A0ABQ3XGC1</accession>
<keyword evidence="2 5" id="KW-0489">Methyltransferase</keyword>
<feature type="domain" description="Methyltransferase type 11" evidence="4">
    <location>
        <begin position="39"/>
        <end position="127"/>
    </location>
</feature>